<comment type="catalytic activity">
    <reaction evidence="9">
        <text>taurodeoxycholate + H2O = deoxycholate + taurine</text>
        <dbReference type="Rhea" id="RHEA:47556"/>
        <dbReference type="ChEBI" id="CHEBI:15377"/>
        <dbReference type="ChEBI" id="CHEBI:23614"/>
        <dbReference type="ChEBI" id="CHEBI:36261"/>
        <dbReference type="ChEBI" id="CHEBI:507393"/>
    </reaction>
    <physiologicalReaction direction="left-to-right" evidence="9">
        <dbReference type="Rhea" id="RHEA:47557"/>
    </physiologicalReaction>
</comment>
<evidence type="ECO:0000256" key="2">
    <source>
        <dbReference type="ARBA" id="ARBA00006625"/>
    </source>
</evidence>
<dbReference type="Gene3D" id="3.60.60.10">
    <property type="entry name" value="Penicillin V Acylase, Chain A"/>
    <property type="match status" value="1"/>
</dbReference>
<accession>A0A0R2AM52</accession>
<evidence type="ECO:0000256" key="7">
    <source>
        <dbReference type="ARBA" id="ARBA00044806"/>
    </source>
</evidence>
<dbReference type="EC" id="3.5.1.24" evidence="5"/>
<dbReference type="NCBIfam" id="NF038245">
    <property type="entry name" value="bile_salt_hydro"/>
    <property type="match status" value="1"/>
</dbReference>
<dbReference type="GO" id="GO:0006629">
    <property type="term" value="P:lipid metabolic process"/>
    <property type="evidence" value="ECO:0007669"/>
    <property type="project" value="UniProtKB-KW"/>
</dbReference>
<evidence type="ECO:0000256" key="9">
    <source>
        <dbReference type="ARBA" id="ARBA00048897"/>
    </source>
</evidence>
<dbReference type="PATRIC" id="fig|1423718.3.peg.1579"/>
<evidence type="ECO:0000313" key="11">
    <source>
        <dbReference type="EMBL" id="KRM65161.1"/>
    </source>
</evidence>
<sequence length="324" mass="35946">MCTAITFTGTSNYFGRNLDLNYSYGEQVVITPQNYEFNWRQLPSVKTHLALIGVGIVVADYPLYFDAINEAGLGMAGLNFPGNAYYGKVTVGKNNVSPFEFIPWLLGQAHNVGEARKLLADLNLVKINFSEQLPLADLHWLIADKDESIVVEATKTGLHIYDNPVGVLTNNPAFNYQLENLKNYRQLNARTTPNTFASSLDLPVDATGFGSIGLPGDLSPKGRFVRASFAKLNALKGTDPLSDVNQFFQILATVKQVKGLNWADEHSCEYTVYSDCYDLQAGVLYYLTYESPQLHAAKLQGQQLATSQLITYPLKNQVVVDWQN</sequence>
<feature type="domain" description="Choloylglycine hydrolase/NAAA C-terminal" evidence="10">
    <location>
        <begin position="2"/>
        <end position="312"/>
    </location>
</feature>
<comment type="pathway">
    <text evidence="1">Lipid metabolism; bile acid biosynthesis.</text>
</comment>
<dbReference type="InterPro" id="IPR052193">
    <property type="entry name" value="Peptidase_C59"/>
</dbReference>
<dbReference type="InterPro" id="IPR047711">
    <property type="entry name" value="CBAH"/>
</dbReference>
<reference evidence="11 12" key="1">
    <citation type="journal article" date="2015" name="Genome Announc.">
        <title>Expanding the biotechnology potential of lactobacilli through comparative genomics of 213 strains and associated genera.</title>
        <authorList>
            <person name="Sun Z."/>
            <person name="Harris H.M."/>
            <person name="McCann A."/>
            <person name="Guo C."/>
            <person name="Argimon S."/>
            <person name="Zhang W."/>
            <person name="Yang X."/>
            <person name="Jeffery I.B."/>
            <person name="Cooney J.C."/>
            <person name="Kagawa T.F."/>
            <person name="Liu W."/>
            <person name="Song Y."/>
            <person name="Salvetti E."/>
            <person name="Wrobel A."/>
            <person name="Rasinkangas P."/>
            <person name="Parkhill J."/>
            <person name="Rea M.C."/>
            <person name="O'Sullivan O."/>
            <person name="Ritari J."/>
            <person name="Douillard F.P."/>
            <person name="Paul Ross R."/>
            <person name="Yang R."/>
            <person name="Briner A.E."/>
            <person name="Felis G.E."/>
            <person name="de Vos W.M."/>
            <person name="Barrangou R."/>
            <person name="Klaenhammer T.R."/>
            <person name="Caufield P.W."/>
            <person name="Cui Y."/>
            <person name="Zhang H."/>
            <person name="O'Toole P.W."/>
        </authorList>
    </citation>
    <scope>NUCLEOTIDE SEQUENCE [LARGE SCALE GENOMIC DNA]</scope>
    <source>
        <strain evidence="11 12">DSM 20509</strain>
    </source>
</reference>
<dbReference type="PANTHER" id="PTHR35527">
    <property type="entry name" value="CHOLOYLGLYCINE HYDROLASE"/>
    <property type="match status" value="1"/>
</dbReference>
<dbReference type="InterPro" id="IPR029132">
    <property type="entry name" value="CBAH/NAAA_C"/>
</dbReference>
<evidence type="ECO:0000256" key="8">
    <source>
        <dbReference type="ARBA" id="ARBA00047285"/>
    </source>
</evidence>
<dbReference type="Proteomes" id="UP000051008">
    <property type="component" value="Unassembled WGS sequence"/>
</dbReference>
<comment type="caution">
    <text evidence="11">The sequence shown here is derived from an EMBL/GenBank/DDBJ whole genome shotgun (WGS) entry which is preliminary data.</text>
</comment>
<evidence type="ECO:0000259" key="10">
    <source>
        <dbReference type="Pfam" id="PF02275"/>
    </source>
</evidence>
<keyword evidence="4" id="KW-0443">Lipid metabolism</keyword>
<comment type="similarity">
    <text evidence="2">Belongs to the peptidase C59 family.</text>
</comment>
<evidence type="ECO:0000256" key="1">
    <source>
        <dbReference type="ARBA" id="ARBA00004860"/>
    </source>
</evidence>
<dbReference type="RefSeq" id="WP_056976419.1">
    <property type="nucleotide sequence ID" value="NZ_AYYP01000019.1"/>
</dbReference>
<organism evidence="11 12">
    <name type="scientific">Ligilactobacillus agilis DSM 20509</name>
    <dbReference type="NCBI Taxonomy" id="1423718"/>
    <lineage>
        <taxon>Bacteria</taxon>
        <taxon>Bacillati</taxon>
        <taxon>Bacillota</taxon>
        <taxon>Bacilli</taxon>
        <taxon>Lactobacillales</taxon>
        <taxon>Lactobacillaceae</taxon>
        <taxon>Ligilactobacillus</taxon>
    </lineage>
</organism>
<dbReference type="GO" id="GO:0045302">
    <property type="term" value="F:choloylglycine hydrolase activity"/>
    <property type="evidence" value="ECO:0007669"/>
    <property type="project" value="UniProtKB-EC"/>
</dbReference>
<evidence type="ECO:0000256" key="3">
    <source>
        <dbReference type="ARBA" id="ARBA00022801"/>
    </source>
</evidence>
<keyword evidence="12" id="KW-1185">Reference proteome</keyword>
<dbReference type="AlphaFoldDB" id="A0A0R2AM52"/>
<dbReference type="InterPro" id="IPR029055">
    <property type="entry name" value="Ntn_hydrolases_N"/>
</dbReference>
<gene>
    <name evidence="11" type="ORF">FC14_GL001514</name>
</gene>
<dbReference type="SUPFAM" id="SSF56235">
    <property type="entry name" value="N-terminal nucleophile aminohydrolases (Ntn hydrolases)"/>
    <property type="match status" value="1"/>
</dbReference>
<evidence type="ECO:0000256" key="6">
    <source>
        <dbReference type="ARBA" id="ARBA00044804"/>
    </source>
</evidence>
<dbReference type="EMBL" id="AYYP01000019">
    <property type="protein sequence ID" value="KRM65161.1"/>
    <property type="molecule type" value="Genomic_DNA"/>
</dbReference>
<protein>
    <recommendedName>
        <fullName evidence="5">choloylglycine hydrolase</fullName>
        <ecNumber evidence="5">3.5.1.24</ecNumber>
    </recommendedName>
    <alternativeName>
        <fullName evidence="6">Bile salt hydrolase</fullName>
    </alternativeName>
    <alternativeName>
        <fullName evidence="7">Choloylglycine hydrolase</fullName>
    </alternativeName>
</protein>
<proteinExistence type="inferred from homology"/>
<evidence type="ECO:0000313" key="12">
    <source>
        <dbReference type="Proteomes" id="UP000051008"/>
    </source>
</evidence>
<keyword evidence="3 11" id="KW-0378">Hydrolase</keyword>
<dbReference type="Pfam" id="PF02275">
    <property type="entry name" value="CBAH"/>
    <property type="match status" value="1"/>
</dbReference>
<comment type="catalytic activity">
    <reaction evidence="8">
        <text>cholate + taurine = taurocholate + H2O</text>
        <dbReference type="Rhea" id="RHEA:47108"/>
        <dbReference type="ChEBI" id="CHEBI:15377"/>
        <dbReference type="ChEBI" id="CHEBI:29747"/>
        <dbReference type="ChEBI" id="CHEBI:36257"/>
        <dbReference type="ChEBI" id="CHEBI:507393"/>
    </reaction>
    <physiologicalReaction direction="right-to-left" evidence="8">
        <dbReference type="Rhea" id="RHEA:47110"/>
    </physiologicalReaction>
</comment>
<evidence type="ECO:0000256" key="5">
    <source>
        <dbReference type="ARBA" id="ARBA00044769"/>
    </source>
</evidence>
<dbReference type="CDD" id="cd00542">
    <property type="entry name" value="Ntn_PVA"/>
    <property type="match status" value="1"/>
</dbReference>
<dbReference type="PANTHER" id="PTHR35527:SF2">
    <property type="entry name" value="HYDROLASE"/>
    <property type="match status" value="1"/>
</dbReference>
<name>A0A0R2AM52_9LACO</name>
<evidence type="ECO:0000256" key="4">
    <source>
        <dbReference type="ARBA" id="ARBA00023098"/>
    </source>
</evidence>
<dbReference type="OrthoDB" id="9794717at2"/>